<evidence type="ECO:0008006" key="4">
    <source>
        <dbReference type="Google" id="ProtNLM"/>
    </source>
</evidence>
<proteinExistence type="predicted"/>
<feature type="compositionally biased region" description="Acidic residues" evidence="1">
    <location>
        <begin position="186"/>
        <end position="197"/>
    </location>
</feature>
<dbReference type="EMBL" id="KL142421">
    <property type="protein sequence ID" value="KDR66697.1"/>
    <property type="molecule type" value="Genomic_DNA"/>
</dbReference>
<feature type="compositionally biased region" description="Polar residues" evidence="1">
    <location>
        <begin position="158"/>
        <end position="171"/>
    </location>
</feature>
<feature type="compositionally biased region" description="Polar residues" evidence="1">
    <location>
        <begin position="199"/>
        <end position="210"/>
    </location>
</feature>
<feature type="region of interest" description="Disordered" evidence="1">
    <location>
        <begin position="144"/>
        <end position="226"/>
    </location>
</feature>
<evidence type="ECO:0000256" key="1">
    <source>
        <dbReference type="SAM" id="MobiDB-lite"/>
    </source>
</evidence>
<reference evidence="3" key="1">
    <citation type="journal article" date="2014" name="Proc. Natl. Acad. Sci. U.S.A.">
        <title>Extensive sampling of basidiomycete genomes demonstrates inadequacy of the white-rot/brown-rot paradigm for wood decay fungi.</title>
        <authorList>
            <person name="Riley R."/>
            <person name="Salamov A.A."/>
            <person name="Brown D.W."/>
            <person name="Nagy L.G."/>
            <person name="Floudas D."/>
            <person name="Held B.W."/>
            <person name="Levasseur A."/>
            <person name="Lombard V."/>
            <person name="Morin E."/>
            <person name="Otillar R."/>
            <person name="Lindquist E.A."/>
            <person name="Sun H."/>
            <person name="LaButti K.M."/>
            <person name="Schmutz J."/>
            <person name="Jabbour D."/>
            <person name="Luo H."/>
            <person name="Baker S.E."/>
            <person name="Pisabarro A.G."/>
            <person name="Walton J.D."/>
            <person name="Blanchette R.A."/>
            <person name="Henrissat B."/>
            <person name="Martin F."/>
            <person name="Cullen D."/>
            <person name="Hibbett D.S."/>
            <person name="Grigoriev I.V."/>
        </authorList>
    </citation>
    <scope>NUCLEOTIDE SEQUENCE [LARGE SCALE GENOMIC DNA]</scope>
    <source>
        <strain evidence="3">CBS 339.88</strain>
    </source>
</reference>
<accession>A0A067S9S5</accession>
<dbReference type="HOGENOM" id="CLU_719706_0_0_1"/>
<keyword evidence="3" id="KW-1185">Reference proteome</keyword>
<evidence type="ECO:0000313" key="2">
    <source>
        <dbReference type="EMBL" id="KDR66697.1"/>
    </source>
</evidence>
<organism evidence="2 3">
    <name type="scientific">Galerina marginata (strain CBS 339.88)</name>
    <dbReference type="NCBI Taxonomy" id="685588"/>
    <lineage>
        <taxon>Eukaryota</taxon>
        <taxon>Fungi</taxon>
        <taxon>Dikarya</taxon>
        <taxon>Basidiomycota</taxon>
        <taxon>Agaricomycotina</taxon>
        <taxon>Agaricomycetes</taxon>
        <taxon>Agaricomycetidae</taxon>
        <taxon>Agaricales</taxon>
        <taxon>Agaricineae</taxon>
        <taxon>Strophariaceae</taxon>
        <taxon>Galerina</taxon>
    </lineage>
</organism>
<protein>
    <recommendedName>
        <fullName evidence="4">C2H2-type domain-containing protein</fullName>
    </recommendedName>
</protein>
<dbReference type="AlphaFoldDB" id="A0A067S9S5"/>
<evidence type="ECO:0000313" key="3">
    <source>
        <dbReference type="Proteomes" id="UP000027222"/>
    </source>
</evidence>
<sequence>MPSLSVRAVPGWSVIISSEDLSLDASTLKFHVDQTGGTAFSQDINNVELFLNISCEPFGPNGCNSLRISIEQYEAPLPTAPIQLPQNQEHYTTPMGVSIFDFDWSSIPSSANVGAFPVQPPDRTGNLDTGYCDYSGSPAVRSTFPGTEGMDEYHLRSSPHQMLSPPESSACSDILPEDKDMQSDSDSNDEKENEEYIDQGSNQGIRSFPSNREAMPTFPGIKRQKTKPPRVFMCSVPSCNVKTSRRHDLLRHEVKKHGKKSKWQCEYCQTFFSSEKTQERHICSRKMIQSNKLGGSTGCWKLPTHITDGASLLGGRRSHERMQGVSDPPIVDVDFNSAPVISATRHVNGRPSHQLSIHSAAVLGTWTVVLEFRADYNCTGHILE</sequence>
<dbReference type="OrthoDB" id="8117402at2759"/>
<dbReference type="Proteomes" id="UP000027222">
    <property type="component" value="Unassembled WGS sequence"/>
</dbReference>
<name>A0A067S9S5_GALM3</name>
<gene>
    <name evidence="2" type="ORF">GALMADRAFT_1359464</name>
</gene>